<keyword evidence="8 10" id="KW-0378">Hydrolase</keyword>
<dbReference type="InterPro" id="IPR012337">
    <property type="entry name" value="RNaseH-like_sf"/>
</dbReference>
<dbReference type="EMBL" id="STFF01000001">
    <property type="protein sequence ID" value="THU40638.1"/>
    <property type="molecule type" value="Genomic_DNA"/>
</dbReference>
<keyword evidence="10" id="KW-0963">Cytoplasm</keyword>
<keyword evidence="7 10" id="KW-0255">Endonuclease</keyword>
<dbReference type="SUPFAM" id="SSF53098">
    <property type="entry name" value="Ribonuclease H-like"/>
    <property type="match status" value="1"/>
</dbReference>
<dbReference type="InterPro" id="IPR022892">
    <property type="entry name" value="RNaseHI"/>
</dbReference>
<dbReference type="Pfam" id="PF00075">
    <property type="entry name" value="RNase_H"/>
    <property type="match status" value="1"/>
</dbReference>
<feature type="binding site" evidence="10">
    <location>
        <position position="14"/>
    </location>
    <ligand>
        <name>Mg(2+)</name>
        <dbReference type="ChEBI" id="CHEBI:18420"/>
        <label>1</label>
    </ligand>
</feature>
<dbReference type="Proteomes" id="UP000306918">
    <property type="component" value="Unassembled WGS sequence"/>
</dbReference>
<reference evidence="12 13" key="1">
    <citation type="submission" date="2019-04" db="EMBL/GenBank/DDBJ databases">
        <title>Niastella caeni sp. nov., isolated from activated sludge.</title>
        <authorList>
            <person name="Sheng M."/>
        </authorList>
    </citation>
    <scope>NUCLEOTIDE SEQUENCE [LARGE SCALE GENOMIC DNA]</scope>
    <source>
        <strain evidence="12 13">HX-2-15</strain>
    </source>
</reference>
<keyword evidence="13" id="KW-1185">Reference proteome</keyword>
<name>A0A4S8HXY1_9BACT</name>
<evidence type="ECO:0000256" key="2">
    <source>
        <dbReference type="ARBA" id="ARBA00005300"/>
    </source>
</evidence>
<evidence type="ECO:0000256" key="9">
    <source>
        <dbReference type="ARBA" id="ARBA00022842"/>
    </source>
</evidence>
<organism evidence="12 13">
    <name type="scientific">Niastella caeni</name>
    <dbReference type="NCBI Taxonomy" id="2569763"/>
    <lineage>
        <taxon>Bacteria</taxon>
        <taxon>Pseudomonadati</taxon>
        <taxon>Bacteroidota</taxon>
        <taxon>Chitinophagia</taxon>
        <taxon>Chitinophagales</taxon>
        <taxon>Chitinophagaceae</taxon>
        <taxon>Niastella</taxon>
    </lineage>
</organism>
<comment type="catalytic activity">
    <reaction evidence="1 10">
        <text>Endonucleolytic cleavage to 5'-phosphomonoester.</text>
        <dbReference type="EC" id="3.1.26.4"/>
    </reaction>
</comment>
<dbReference type="GO" id="GO:0003676">
    <property type="term" value="F:nucleic acid binding"/>
    <property type="evidence" value="ECO:0007669"/>
    <property type="project" value="InterPro"/>
</dbReference>
<evidence type="ECO:0000256" key="1">
    <source>
        <dbReference type="ARBA" id="ARBA00000077"/>
    </source>
</evidence>
<dbReference type="PANTHER" id="PTHR10642:SF26">
    <property type="entry name" value="RIBONUCLEASE H1"/>
    <property type="match status" value="1"/>
</dbReference>
<evidence type="ECO:0000256" key="8">
    <source>
        <dbReference type="ARBA" id="ARBA00022801"/>
    </source>
</evidence>
<dbReference type="GO" id="GO:0005737">
    <property type="term" value="C:cytoplasm"/>
    <property type="evidence" value="ECO:0007669"/>
    <property type="project" value="UniProtKB-SubCell"/>
</dbReference>
<feature type="binding site" evidence="10">
    <location>
        <position position="14"/>
    </location>
    <ligand>
        <name>Mg(2+)</name>
        <dbReference type="ChEBI" id="CHEBI:18420"/>
        <label>2</label>
    </ligand>
</feature>
<evidence type="ECO:0000313" key="13">
    <source>
        <dbReference type="Proteomes" id="UP000306918"/>
    </source>
</evidence>
<dbReference type="InterPro" id="IPR002156">
    <property type="entry name" value="RNaseH_domain"/>
</dbReference>
<dbReference type="HAMAP" id="MF_00042">
    <property type="entry name" value="RNase_H"/>
    <property type="match status" value="1"/>
</dbReference>
<dbReference type="GO" id="GO:0000287">
    <property type="term" value="F:magnesium ion binding"/>
    <property type="evidence" value="ECO:0007669"/>
    <property type="project" value="UniProtKB-UniRule"/>
</dbReference>
<proteinExistence type="inferred from homology"/>
<dbReference type="PANTHER" id="PTHR10642">
    <property type="entry name" value="RIBONUCLEASE H1"/>
    <property type="match status" value="1"/>
</dbReference>
<dbReference type="OrthoDB" id="7845843at2"/>
<comment type="similarity">
    <text evidence="2 10">Belongs to the RNase H family.</text>
</comment>
<keyword evidence="6 10" id="KW-0479">Metal-binding</keyword>
<comment type="caution">
    <text evidence="12">The sequence shown here is derived from an EMBL/GenBank/DDBJ whole genome shotgun (WGS) entry which is preliminary data.</text>
</comment>
<comment type="function">
    <text evidence="10">Endonuclease that specifically degrades the RNA of RNA-DNA hybrids.</text>
</comment>
<dbReference type="InterPro" id="IPR050092">
    <property type="entry name" value="RNase_H"/>
</dbReference>
<comment type="subcellular location">
    <subcellularLocation>
        <location evidence="10">Cytoplasm</location>
    </subcellularLocation>
</comment>
<dbReference type="Gene3D" id="3.30.420.10">
    <property type="entry name" value="Ribonuclease H-like superfamily/Ribonuclease H"/>
    <property type="match status" value="1"/>
</dbReference>
<evidence type="ECO:0000256" key="3">
    <source>
        <dbReference type="ARBA" id="ARBA00011245"/>
    </source>
</evidence>
<evidence type="ECO:0000256" key="5">
    <source>
        <dbReference type="ARBA" id="ARBA00022722"/>
    </source>
</evidence>
<evidence type="ECO:0000256" key="6">
    <source>
        <dbReference type="ARBA" id="ARBA00022723"/>
    </source>
</evidence>
<dbReference type="InterPro" id="IPR036397">
    <property type="entry name" value="RNaseH_sf"/>
</dbReference>
<dbReference type="GO" id="GO:0043137">
    <property type="term" value="P:DNA replication, removal of RNA primer"/>
    <property type="evidence" value="ECO:0007669"/>
    <property type="project" value="TreeGrafter"/>
</dbReference>
<evidence type="ECO:0000256" key="4">
    <source>
        <dbReference type="ARBA" id="ARBA00012180"/>
    </source>
</evidence>
<dbReference type="RefSeq" id="WP_136575131.1">
    <property type="nucleotide sequence ID" value="NZ_STFF01000001.1"/>
</dbReference>
<accession>A0A4S8HXY1</accession>
<feature type="binding site" evidence="10">
    <location>
        <position position="75"/>
    </location>
    <ligand>
        <name>Mg(2+)</name>
        <dbReference type="ChEBI" id="CHEBI:18420"/>
        <label>1</label>
    </ligand>
</feature>
<feature type="binding site" evidence="10">
    <location>
        <position position="52"/>
    </location>
    <ligand>
        <name>Mg(2+)</name>
        <dbReference type="ChEBI" id="CHEBI:18420"/>
        <label>1</label>
    </ligand>
</feature>
<feature type="binding site" evidence="10">
    <location>
        <position position="136"/>
    </location>
    <ligand>
        <name>Mg(2+)</name>
        <dbReference type="ChEBI" id="CHEBI:18420"/>
        <label>2</label>
    </ligand>
</feature>
<dbReference type="AlphaFoldDB" id="A0A4S8HXY1"/>
<dbReference type="EC" id="3.1.26.4" evidence="4 10"/>
<comment type="subunit">
    <text evidence="3 10">Monomer.</text>
</comment>
<dbReference type="NCBIfam" id="NF001236">
    <property type="entry name" value="PRK00203.1"/>
    <property type="match status" value="1"/>
</dbReference>
<sequence>MATSANKELVIYTDGSSRGNPGPGGYGAILQWGNSRKELSAGYRRTTNNRMELMAVIAALEALNREGLKITIYSDSQYVVKAVMEGWLKNWIATDFRGGKKNKDLWTRFYKLMQKHQLKFVWVKGHADNPFNNRCDQLATAAADGGNLLIDSGFENGDL</sequence>
<evidence type="ECO:0000313" key="12">
    <source>
        <dbReference type="EMBL" id="THU40638.1"/>
    </source>
</evidence>
<comment type="cofactor">
    <cofactor evidence="10">
        <name>Mg(2+)</name>
        <dbReference type="ChEBI" id="CHEBI:18420"/>
    </cofactor>
    <text evidence="10">Binds 1 Mg(2+) ion per subunit. May bind a second metal ion at a regulatory site, or after substrate binding.</text>
</comment>
<protein>
    <recommendedName>
        <fullName evidence="4 10">Ribonuclease H</fullName>
        <shortName evidence="10">RNase H</shortName>
        <ecNumber evidence="4 10">3.1.26.4</ecNumber>
    </recommendedName>
</protein>
<evidence type="ECO:0000256" key="7">
    <source>
        <dbReference type="ARBA" id="ARBA00022759"/>
    </source>
</evidence>
<dbReference type="GO" id="GO:0004523">
    <property type="term" value="F:RNA-DNA hybrid ribonuclease activity"/>
    <property type="evidence" value="ECO:0007669"/>
    <property type="project" value="UniProtKB-UniRule"/>
</dbReference>
<dbReference type="CDD" id="cd09278">
    <property type="entry name" value="RNase_HI_prokaryote_like"/>
    <property type="match status" value="1"/>
</dbReference>
<keyword evidence="9 10" id="KW-0460">Magnesium</keyword>
<evidence type="ECO:0000259" key="11">
    <source>
        <dbReference type="PROSITE" id="PS50879"/>
    </source>
</evidence>
<evidence type="ECO:0000256" key="10">
    <source>
        <dbReference type="HAMAP-Rule" id="MF_00042"/>
    </source>
</evidence>
<dbReference type="PROSITE" id="PS50879">
    <property type="entry name" value="RNASE_H_1"/>
    <property type="match status" value="1"/>
</dbReference>
<gene>
    <name evidence="10 12" type="primary">rnhA</name>
    <name evidence="12" type="ORF">FAM09_00545</name>
</gene>
<feature type="domain" description="RNase H type-1" evidence="11">
    <location>
        <begin position="5"/>
        <end position="144"/>
    </location>
</feature>
<keyword evidence="5 10" id="KW-0540">Nuclease</keyword>